<dbReference type="GO" id="GO:0010468">
    <property type="term" value="P:regulation of gene expression"/>
    <property type="evidence" value="ECO:0007669"/>
    <property type="project" value="TreeGrafter"/>
</dbReference>
<dbReference type="GeneID" id="66797209"/>
<dbReference type="EC" id="3.1.26.3" evidence="8"/>
<dbReference type="GO" id="GO:0046872">
    <property type="term" value="F:metal ion binding"/>
    <property type="evidence" value="ECO:0007669"/>
    <property type="project" value="UniProtKB-KW"/>
</dbReference>
<feature type="active site" evidence="8">
    <location>
        <position position="147"/>
    </location>
</feature>
<name>A0A4Y8WRM9_9PORP</name>
<evidence type="ECO:0000256" key="7">
    <source>
        <dbReference type="ARBA" id="ARBA00022884"/>
    </source>
</evidence>
<evidence type="ECO:0000256" key="8">
    <source>
        <dbReference type="HAMAP-Rule" id="MF_00104"/>
    </source>
</evidence>
<dbReference type="GO" id="GO:0006397">
    <property type="term" value="P:mRNA processing"/>
    <property type="evidence" value="ECO:0007669"/>
    <property type="project" value="UniProtKB-UniRule"/>
</dbReference>
<sequence length="262" mass="29517">MGIRAILTIVRKRVRKLATPFRKKEVLEGNPKTLRHIALEKMMGTEISNPQIYSQALTHRSYEGAGGMRSNERLEYLGDSVVSLAVGHTLYELYPDEAEGTLTSIRSYLVNRQNMNATAAKLGLDKLIYADSGVTLKGADVMGNTLEALIGAMYLDKGYDFAAQFVRSNLIVSKNNVRVVAKKEEDYKTELIILMQKEKVDYEFVHLDTNFTKEQGFIHRCELRINFPTGQMCTVGVGNSKKKAHQNASKEALRRIEKIRAK</sequence>
<keyword evidence="8" id="KW-0698">rRNA processing</keyword>
<dbReference type="Gene3D" id="1.10.1520.10">
    <property type="entry name" value="Ribonuclease III domain"/>
    <property type="match status" value="1"/>
</dbReference>
<dbReference type="GO" id="GO:0004525">
    <property type="term" value="F:ribonuclease III activity"/>
    <property type="evidence" value="ECO:0007669"/>
    <property type="project" value="UniProtKB-UniRule"/>
</dbReference>
<keyword evidence="8" id="KW-0963">Cytoplasm</keyword>
<keyword evidence="8" id="KW-0819">tRNA processing</keyword>
<keyword evidence="5 8" id="KW-0255">Endonuclease</keyword>
<keyword evidence="4 8" id="KW-0540">Nuclease</keyword>
<dbReference type="PROSITE" id="PS00517">
    <property type="entry name" value="RNASE_3_1"/>
    <property type="match status" value="1"/>
</dbReference>
<dbReference type="GO" id="GO:0005737">
    <property type="term" value="C:cytoplasm"/>
    <property type="evidence" value="ECO:0007669"/>
    <property type="project" value="UniProtKB-SubCell"/>
</dbReference>
<dbReference type="RefSeq" id="WP_018358101.1">
    <property type="nucleotide sequence ID" value="NZ_CP197400.1"/>
</dbReference>
<keyword evidence="3 8" id="KW-0507">mRNA processing</keyword>
<accession>A0A4Y8WRM9</accession>
<comment type="subunit">
    <text evidence="8">Homodimer.</text>
</comment>
<keyword evidence="10" id="KW-1185">Reference proteome</keyword>
<dbReference type="GO" id="GO:0006364">
    <property type="term" value="P:rRNA processing"/>
    <property type="evidence" value="ECO:0007669"/>
    <property type="project" value="UniProtKB-UniRule"/>
</dbReference>
<organism evidence="9 10">
    <name type="scientific">Porphyromonas levii</name>
    <dbReference type="NCBI Taxonomy" id="28114"/>
    <lineage>
        <taxon>Bacteria</taxon>
        <taxon>Pseudomonadati</taxon>
        <taxon>Bacteroidota</taxon>
        <taxon>Bacteroidia</taxon>
        <taxon>Bacteroidales</taxon>
        <taxon>Porphyromonadaceae</taxon>
        <taxon>Porphyromonas</taxon>
    </lineage>
</organism>
<proteinExistence type="inferred from homology"/>
<comment type="function">
    <text evidence="8">Digests double-stranded RNA. Involved in the processing of primary rRNA transcript to yield the immediate precursors to the large and small rRNAs (23S and 16S). Processes some mRNAs, and tRNAs when they are encoded in the rRNA operon. Processes pre-crRNA and tracrRNA of type II CRISPR loci if present in the organism.</text>
</comment>
<dbReference type="PANTHER" id="PTHR11207:SF0">
    <property type="entry name" value="RIBONUCLEASE 3"/>
    <property type="match status" value="1"/>
</dbReference>
<comment type="caution">
    <text evidence="9">The sequence shown here is derived from an EMBL/GenBank/DDBJ whole genome shotgun (WGS) entry which is preliminary data.</text>
</comment>
<dbReference type="Gene3D" id="3.30.160.20">
    <property type="match status" value="1"/>
</dbReference>
<evidence type="ECO:0000313" key="10">
    <source>
        <dbReference type="Proteomes" id="UP000297225"/>
    </source>
</evidence>
<dbReference type="Pfam" id="PF00035">
    <property type="entry name" value="dsrm"/>
    <property type="match status" value="1"/>
</dbReference>
<dbReference type="InterPro" id="IPR014720">
    <property type="entry name" value="dsRBD_dom"/>
</dbReference>
<evidence type="ECO:0000256" key="5">
    <source>
        <dbReference type="ARBA" id="ARBA00022759"/>
    </source>
</evidence>
<evidence type="ECO:0000256" key="6">
    <source>
        <dbReference type="ARBA" id="ARBA00022801"/>
    </source>
</evidence>
<dbReference type="GO" id="GO:0003725">
    <property type="term" value="F:double-stranded RNA binding"/>
    <property type="evidence" value="ECO:0007669"/>
    <property type="project" value="TreeGrafter"/>
</dbReference>
<dbReference type="PROSITE" id="PS50142">
    <property type="entry name" value="RNASE_3_2"/>
    <property type="match status" value="1"/>
</dbReference>
<dbReference type="EMBL" id="SPNC01000042">
    <property type="protein sequence ID" value="TFH95675.1"/>
    <property type="molecule type" value="Genomic_DNA"/>
</dbReference>
<dbReference type="PROSITE" id="PS50137">
    <property type="entry name" value="DS_RBD"/>
    <property type="match status" value="1"/>
</dbReference>
<dbReference type="SUPFAM" id="SSF69065">
    <property type="entry name" value="RNase III domain-like"/>
    <property type="match status" value="1"/>
</dbReference>
<dbReference type="OrthoDB" id="9805026at2"/>
<dbReference type="GO" id="GO:0019843">
    <property type="term" value="F:rRNA binding"/>
    <property type="evidence" value="ECO:0007669"/>
    <property type="project" value="UniProtKB-KW"/>
</dbReference>
<evidence type="ECO:0000256" key="2">
    <source>
        <dbReference type="ARBA" id="ARBA00010183"/>
    </source>
</evidence>
<dbReference type="InterPro" id="IPR011907">
    <property type="entry name" value="RNase_III"/>
</dbReference>
<comment type="cofactor">
    <cofactor evidence="8">
        <name>Mg(2+)</name>
        <dbReference type="ChEBI" id="CHEBI:18420"/>
    </cofactor>
</comment>
<comment type="subcellular location">
    <subcellularLocation>
        <location evidence="8">Cytoplasm</location>
    </subcellularLocation>
</comment>
<keyword evidence="8" id="KW-0460">Magnesium</keyword>
<dbReference type="SMART" id="SM00535">
    <property type="entry name" value="RIBOc"/>
    <property type="match status" value="1"/>
</dbReference>
<evidence type="ECO:0000256" key="3">
    <source>
        <dbReference type="ARBA" id="ARBA00022664"/>
    </source>
</evidence>
<dbReference type="CDD" id="cd00593">
    <property type="entry name" value="RIBOc"/>
    <property type="match status" value="1"/>
</dbReference>
<dbReference type="HAMAP" id="MF_00104">
    <property type="entry name" value="RNase_III"/>
    <property type="match status" value="1"/>
</dbReference>
<keyword evidence="8" id="KW-0479">Metal-binding</keyword>
<comment type="catalytic activity">
    <reaction evidence="1 8">
        <text>Endonucleolytic cleavage to 5'-phosphomonoester.</text>
        <dbReference type="EC" id="3.1.26.3"/>
    </reaction>
</comment>
<keyword evidence="8" id="KW-0699">rRNA-binding</keyword>
<evidence type="ECO:0000256" key="1">
    <source>
        <dbReference type="ARBA" id="ARBA00000109"/>
    </source>
</evidence>
<feature type="binding site" evidence="8">
    <location>
        <position position="144"/>
    </location>
    <ligand>
        <name>Mg(2+)</name>
        <dbReference type="ChEBI" id="CHEBI:18420"/>
    </ligand>
</feature>
<reference evidence="9 10" key="1">
    <citation type="submission" date="2019-03" db="EMBL/GenBank/DDBJ databases">
        <title>Porphyromonas levii Isolated from the Uterus of Dairy Cows.</title>
        <authorList>
            <person name="Francis A.M."/>
        </authorList>
    </citation>
    <scope>NUCLEOTIDE SEQUENCE [LARGE SCALE GENOMIC DNA]</scope>
    <source>
        <strain evidence="9 10">AF5678</strain>
    </source>
</reference>
<dbReference type="InterPro" id="IPR036389">
    <property type="entry name" value="RNase_III_sf"/>
</dbReference>
<dbReference type="SUPFAM" id="SSF54768">
    <property type="entry name" value="dsRNA-binding domain-like"/>
    <property type="match status" value="1"/>
</dbReference>
<evidence type="ECO:0000313" key="9">
    <source>
        <dbReference type="EMBL" id="TFH95675.1"/>
    </source>
</evidence>
<keyword evidence="6 8" id="KW-0378">Hydrolase</keyword>
<dbReference type="Pfam" id="PF14622">
    <property type="entry name" value="Ribonucleas_3_3"/>
    <property type="match status" value="1"/>
</dbReference>
<dbReference type="GO" id="GO:0008033">
    <property type="term" value="P:tRNA processing"/>
    <property type="evidence" value="ECO:0007669"/>
    <property type="project" value="UniProtKB-KW"/>
</dbReference>
<comment type="similarity">
    <text evidence="2">Belongs to the ribonuclease III family.</text>
</comment>
<feature type="active site" evidence="8">
    <location>
        <position position="79"/>
    </location>
</feature>
<dbReference type="InterPro" id="IPR000999">
    <property type="entry name" value="RNase_III_dom"/>
</dbReference>
<dbReference type="PANTHER" id="PTHR11207">
    <property type="entry name" value="RIBONUCLEASE III"/>
    <property type="match status" value="1"/>
</dbReference>
<keyword evidence="7 8" id="KW-0694">RNA-binding</keyword>
<dbReference type="Proteomes" id="UP000297225">
    <property type="component" value="Unassembled WGS sequence"/>
</dbReference>
<evidence type="ECO:0000256" key="4">
    <source>
        <dbReference type="ARBA" id="ARBA00022722"/>
    </source>
</evidence>
<feature type="binding site" evidence="8">
    <location>
        <position position="75"/>
    </location>
    <ligand>
        <name>Mg(2+)</name>
        <dbReference type="ChEBI" id="CHEBI:18420"/>
    </ligand>
</feature>
<protein>
    <recommendedName>
        <fullName evidence="8">Ribonuclease 3</fullName>
        <ecNumber evidence="8">3.1.26.3</ecNumber>
    </recommendedName>
    <alternativeName>
        <fullName evidence="8">Ribonuclease III</fullName>
        <shortName evidence="8">RNase III</shortName>
    </alternativeName>
</protein>
<feature type="binding site" evidence="8">
    <location>
        <position position="147"/>
    </location>
    <ligand>
        <name>Mg(2+)</name>
        <dbReference type="ChEBI" id="CHEBI:18420"/>
    </ligand>
</feature>
<dbReference type="AlphaFoldDB" id="A0A4Y8WRM9"/>
<dbReference type="STRING" id="1122973.GCA_000379925_00850"/>
<gene>
    <name evidence="8" type="primary">rnc</name>
    <name evidence="9" type="ORF">E4P47_03995</name>
</gene>